<dbReference type="InterPro" id="IPR037185">
    <property type="entry name" value="EmrE-like"/>
</dbReference>
<dbReference type="OrthoDB" id="154915at2"/>
<evidence type="ECO:0000313" key="4">
    <source>
        <dbReference type="EMBL" id="RJS46918.1"/>
    </source>
</evidence>
<organism evidence="4 5">
    <name type="scientific">Nocardioides cavernaquae</name>
    <dbReference type="NCBI Taxonomy" id="2321396"/>
    <lineage>
        <taxon>Bacteria</taxon>
        <taxon>Bacillati</taxon>
        <taxon>Actinomycetota</taxon>
        <taxon>Actinomycetes</taxon>
        <taxon>Propionibacteriales</taxon>
        <taxon>Nocardioidaceae</taxon>
        <taxon>Nocardioides</taxon>
    </lineage>
</organism>
<feature type="transmembrane region" description="Helical" evidence="2">
    <location>
        <begin position="187"/>
        <end position="206"/>
    </location>
</feature>
<feature type="transmembrane region" description="Helical" evidence="2">
    <location>
        <begin position="154"/>
        <end position="175"/>
    </location>
</feature>
<name>A0A3A5HAN7_9ACTN</name>
<evidence type="ECO:0000313" key="5">
    <source>
        <dbReference type="Proteomes" id="UP000276542"/>
    </source>
</evidence>
<feature type="transmembrane region" description="Helical" evidence="2">
    <location>
        <begin position="127"/>
        <end position="148"/>
    </location>
</feature>
<keyword evidence="2" id="KW-0812">Transmembrane</keyword>
<dbReference type="Proteomes" id="UP000276542">
    <property type="component" value="Unassembled WGS sequence"/>
</dbReference>
<dbReference type="AlphaFoldDB" id="A0A3A5HAN7"/>
<dbReference type="PANTHER" id="PTHR22911:SF79">
    <property type="entry name" value="MOBA-LIKE NTP TRANSFERASE DOMAIN-CONTAINING PROTEIN"/>
    <property type="match status" value="1"/>
</dbReference>
<proteinExistence type="inferred from homology"/>
<evidence type="ECO:0000256" key="2">
    <source>
        <dbReference type="SAM" id="Phobius"/>
    </source>
</evidence>
<accession>A0A3A5HAN7</accession>
<dbReference type="InterPro" id="IPR000620">
    <property type="entry name" value="EamA_dom"/>
</dbReference>
<feature type="transmembrane region" description="Helical" evidence="2">
    <location>
        <begin position="256"/>
        <end position="276"/>
    </location>
</feature>
<dbReference type="GO" id="GO:0016020">
    <property type="term" value="C:membrane"/>
    <property type="evidence" value="ECO:0007669"/>
    <property type="project" value="InterPro"/>
</dbReference>
<feature type="transmembrane region" description="Helical" evidence="2">
    <location>
        <begin position="71"/>
        <end position="94"/>
    </location>
</feature>
<feature type="transmembrane region" description="Helical" evidence="2">
    <location>
        <begin position="39"/>
        <end position="59"/>
    </location>
</feature>
<dbReference type="PANTHER" id="PTHR22911">
    <property type="entry name" value="ACYL-MALONYL CONDENSING ENZYME-RELATED"/>
    <property type="match status" value="1"/>
</dbReference>
<feature type="transmembrane region" description="Helical" evidence="2">
    <location>
        <begin position="226"/>
        <end position="244"/>
    </location>
</feature>
<comment type="similarity">
    <text evidence="1">Belongs to the EamA transporter family.</text>
</comment>
<protein>
    <submittedName>
        <fullName evidence="4">DMT family transporter</fullName>
    </submittedName>
</protein>
<reference evidence="5" key="1">
    <citation type="submission" date="2018-09" db="EMBL/GenBank/DDBJ databases">
        <authorList>
            <person name="Zhu H."/>
        </authorList>
    </citation>
    <scope>NUCLEOTIDE SEQUENCE [LARGE SCALE GENOMIC DNA]</scope>
    <source>
        <strain evidence="5">K1W22B-1</strain>
    </source>
</reference>
<feature type="domain" description="EamA" evidence="3">
    <location>
        <begin position="10"/>
        <end position="145"/>
    </location>
</feature>
<dbReference type="SUPFAM" id="SSF103481">
    <property type="entry name" value="Multidrug resistance efflux transporter EmrE"/>
    <property type="match status" value="2"/>
</dbReference>
<evidence type="ECO:0000259" key="3">
    <source>
        <dbReference type="Pfam" id="PF00892"/>
    </source>
</evidence>
<dbReference type="EMBL" id="QYRP01000002">
    <property type="protein sequence ID" value="RJS46918.1"/>
    <property type="molecule type" value="Genomic_DNA"/>
</dbReference>
<dbReference type="Pfam" id="PF00892">
    <property type="entry name" value="EamA"/>
    <property type="match status" value="2"/>
</dbReference>
<sequence>MRGMTHDMRSGLLWSVLAAVTFGFSGTLARPLLDSGWSPAAVVLVRVSIASAVLLVPTVRALRGNWNLLRANARLVTAYGAIAVAFTQFGYYSAVAHMDVAIALLVEYAAPVLVLGWLWLRHGQRPSLLTAAGAAVAVLGLLFVIDVFSGGAHLSTVGMLWALAAMGGCGVYFVLSAQHSTLPPVALAGSGLLLGALLLGGAGAAGLVELRATTASVHFRDLTVPFWLPLLLVGVVATAVSYLSGINGSRLLGSRLASFVALLEVVAALVVAWVLLGQQPHLTQVLGGVAVLAGVVLVKLGEPAPPVVLPEPDERGAGLDLVA</sequence>
<gene>
    <name evidence="4" type="ORF">D4739_12295</name>
</gene>
<keyword evidence="2" id="KW-1133">Transmembrane helix</keyword>
<comment type="caution">
    <text evidence="4">The sequence shown here is derived from an EMBL/GenBank/DDBJ whole genome shotgun (WGS) entry which is preliminary data.</text>
</comment>
<feature type="transmembrane region" description="Helical" evidence="2">
    <location>
        <begin position="100"/>
        <end position="120"/>
    </location>
</feature>
<feature type="domain" description="EamA" evidence="3">
    <location>
        <begin position="157"/>
        <end position="298"/>
    </location>
</feature>
<keyword evidence="2" id="KW-0472">Membrane</keyword>
<keyword evidence="5" id="KW-1185">Reference proteome</keyword>
<evidence type="ECO:0000256" key="1">
    <source>
        <dbReference type="ARBA" id="ARBA00007362"/>
    </source>
</evidence>